<dbReference type="Gene3D" id="1.10.10.10">
    <property type="entry name" value="Winged helix-like DNA-binding domain superfamily/Winged helix DNA-binding domain"/>
    <property type="match status" value="1"/>
</dbReference>
<dbReference type="GO" id="GO:0003677">
    <property type="term" value="F:DNA binding"/>
    <property type="evidence" value="ECO:0007669"/>
    <property type="project" value="UniProtKB-KW"/>
</dbReference>
<dbReference type="InterPro" id="IPR000792">
    <property type="entry name" value="Tscrpt_reg_LuxR_C"/>
</dbReference>
<dbReference type="PANTHER" id="PTHR34293:SF1">
    <property type="entry name" value="HTH-TYPE TRANSCRIPTIONAL REGULATOR TRMBL2"/>
    <property type="match status" value="1"/>
</dbReference>
<proteinExistence type="predicted"/>
<dbReference type="EMBL" id="JACHXG010000006">
    <property type="protein sequence ID" value="MBB3090141.1"/>
    <property type="molecule type" value="Genomic_DNA"/>
</dbReference>
<dbReference type="InterPro" id="IPR051797">
    <property type="entry name" value="TrmB-like"/>
</dbReference>
<evidence type="ECO:0000313" key="3">
    <source>
        <dbReference type="Proteomes" id="UP000577707"/>
    </source>
</evidence>
<dbReference type="AlphaFoldDB" id="A0A7W5A5V9"/>
<dbReference type="SMART" id="SM00421">
    <property type="entry name" value="HTH_LUXR"/>
    <property type="match status" value="1"/>
</dbReference>
<evidence type="ECO:0000259" key="1">
    <source>
        <dbReference type="SMART" id="SM00421"/>
    </source>
</evidence>
<dbReference type="RefSeq" id="WP_221208926.1">
    <property type="nucleotide sequence ID" value="NZ_BMQT01000006.1"/>
</dbReference>
<dbReference type="Proteomes" id="UP000577707">
    <property type="component" value="Unassembled WGS sequence"/>
</dbReference>
<accession>A0A7W5A5V9</accession>
<gene>
    <name evidence="2" type="ORF">FHS12_003093</name>
</gene>
<feature type="domain" description="HTH luxR-type" evidence="1">
    <location>
        <begin position="280"/>
        <end position="337"/>
    </location>
</feature>
<keyword evidence="3" id="KW-1185">Reference proteome</keyword>
<dbReference type="InterPro" id="IPR036388">
    <property type="entry name" value="WH-like_DNA-bd_sf"/>
</dbReference>
<reference evidence="2 3" key="1">
    <citation type="submission" date="2020-08" db="EMBL/GenBank/DDBJ databases">
        <title>Genomic Encyclopedia of Type Strains, Phase III (KMG-III): the genomes of soil and plant-associated and newly described type strains.</title>
        <authorList>
            <person name="Whitman W."/>
        </authorList>
    </citation>
    <scope>NUCLEOTIDE SEQUENCE [LARGE SCALE GENOMIC DNA]</scope>
    <source>
        <strain evidence="2 3">CECT 3302</strain>
    </source>
</reference>
<name>A0A7W5A5V9_9ACTN</name>
<sequence length="343" mass="37580">MLSELGMSASALEEEVYGYLLGRSSTSANDISQGIGKGAGEILEALLALRDRNLATRIPSVADVGDDSATGPDEDALWSATPPDVALGPSVGQMRSDLLRAETALSSLVQAYHRRTPATPEFFELWEGRQAQAQRLVELERSATRSIWVFQTGGNAVAPVPLTFTEPRARPLPAPPPALDEKDVSEPVTNGSDISYRVIVDTAFLTEPSAVRALDERLTEGHDVRVVDQQLIKLAIADESLAMMQINANASVTFQEPFVRLATELFHATWRRSRPYLREGTDLSSGDRLVLQLMLSGLTDDAMAKQLGTSSRTVQRRLRAMMDVAEVSSRIQLGWYAMRNNWV</sequence>
<keyword evidence="2" id="KW-0238">DNA-binding</keyword>
<dbReference type="PANTHER" id="PTHR34293">
    <property type="entry name" value="HTH-TYPE TRANSCRIPTIONAL REGULATOR TRMBL2"/>
    <property type="match status" value="1"/>
</dbReference>
<dbReference type="GO" id="GO:0006355">
    <property type="term" value="P:regulation of DNA-templated transcription"/>
    <property type="evidence" value="ECO:0007669"/>
    <property type="project" value="InterPro"/>
</dbReference>
<organism evidence="2 3">
    <name type="scientific">Nocardioides albus</name>
    <dbReference type="NCBI Taxonomy" id="1841"/>
    <lineage>
        <taxon>Bacteria</taxon>
        <taxon>Bacillati</taxon>
        <taxon>Actinomycetota</taxon>
        <taxon>Actinomycetes</taxon>
        <taxon>Propionibacteriales</taxon>
        <taxon>Nocardioidaceae</taxon>
        <taxon>Nocardioides</taxon>
    </lineage>
</organism>
<comment type="caution">
    <text evidence="2">The sequence shown here is derived from an EMBL/GenBank/DDBJ whole genome shotgun (WGS) entry which is preliminary data.</text>
</comment>
<evidence type="ECO:0000313" key="2">
    <source>
        <dbReference type="EMBL" id="MBB3090141.1"/>
    </source>
</evidence>
<protein>
    <submittedName>
        <fullName evidence="2">AraC-like DNA-binding protein</fullName>
    </submittedName>
</protein>
<dbReference type="InterPro" id="IPR016032">
    <property type="entry name" value="Sig_transdc_resp-reg_C-effctor"/>
</dbReference>
<dbReference type="SUPFAM" id="SSF46894">
    <property type="entry name" value="C-terminal effector domain of the bipartite response regulators"/>
    <property type="match status" value="1"/>
</dbReference>